<evidence type="ECO:0000256" key="7">
    <source>
        <dbReference type="SAM" id="Phobius"/>
    </source>
</evidence>
<evidence type="ECO:0000256" key="4">
    <source>
        <dbReference type="ARBA" id="ARBA00022692"/>
    </source>
</evidence>
<dbReference type="EMBL" id="FQVG01000001">
    <property type="protein sequence ID" value="SHE29001.1"/>
    <property type="molecule type" value="Genomic_DNA"/>
</dbReference>
<dbReference type="InterPro" id="IPR052518">
    <property type="entry name" value="CHR_Transporter"/>
</dbReference>
<feature type="transmembrane region" description="Helical" evidence="7">
    <location>
        <begin position="109"/>
        <end position="126"/>
    </location>
</feature>
<keyword evidence="3" id="KW-1003">Cell membrane</keyword>
<dbReference type="PANTHER" id="PTHR43663">
    <property type="entry name" value="CHROMATE TRANSPORT PROTEIN-RELATED"/>
    <property type="match status" value="1"/>
</dbReference>
<dbReference type="Pfam" id="PF02417">
    <property type="entry name" value="Chromate_transp"/>
    <property type="match status" value="1"/>
</dbReference>
<feature type="transmembrane region" description="Helical" evidence="7">
    <location>
        <begin position="138"/>
        <end position="169"/>
    </location>
</feature>
<evidence type="ECO:0000256" key="3">
    <source>
        <dbReference type="ARBA" id="ARBA00022475"/>
    </source>
</evidence>
<dbReference type="Proteomes" id="UP000184423">
    <property type="component" value="Unassembled WGS sequence"/>
</dbReference>
<comment type="similarity">
    <text evidence="2">Belongs to the chromate ion transporter (CHR) (TC 2.A.51) family.</text>
</comment>
<keyword evidence="6 7" id="KW-0472">Membrane</keyword>
<evidence type="ECO:0000256" key="2">
    <source>
        <dbReference type="ARBA" id="ARBA00005262"/>
    </source>
</evidence>
<keyword evidence="9" id="KW-1185">Reference proteome</keyword>
<dbReference type="RefSeq" id="WP_035165730.1">
    <property type="nucleotide sequence ID" value="NZ_FQVG01000001.1"/>
</dbReference>
<feature type="transmembrane region" description="Helical" evidence="7">
    <location>
        <begin position="6"/>
        <end position="27"/>
    </location>
</feature>
<keyword evidence="5 7" id="KW-1133">Transmembrane helix</keyword>
<feature type="transmembrane region" description="Helical" evidence="7">
    <location>
        <begin position="71"/>
        <end position="97"/>
    </location>
</feature>
<evidence type="ECO:0000256" key="1">
    <source>
        <dbReference type="ARBA" id="ARBA00004651"/>
    </source>
</evidence>
<dbReference type="PANTHER" id="PTHR43663:SF2">
    <property type="entry name" value="CHROMATE TRANSPORT PROTEIN-RELATED"/>
    <property type="match status" value="1"/>
</dbReference>
<evidence type="ECO:0000256" key="5">
    <source>
        <dbReference type="ARBA" id="ARBA00022989"/>
    </source>
</evidence>
<evidence type="ECO:0000313" key="9">
    <source>
        <dbReference type="Proteomes" id="UP000184423"/>
    </source>
</evidence>
<protein>
    <submittedName>
        <fullName evidence="8">Chromate transporter</fullName>
    </submittedName>
</protein>
<sequence length="176" mass="19590">MLLQLFISFAKIGAFTLGGGYAMVPLIQEEVVEKKKWIEKEEFLDILAVSQSTPGALAVNMSVYIGYRLRGFLGAVFAALGCILPSFLSIIFIAAFLTNFLDYKYVKKFFQGAGPAVAALIFYSAFKIGKTKKYKWYYYIITVLTIILMFLKVDPIIIILSSAILGILIRGEKDGI</sequence>
<gene>
    <name evidence="8" type="ORF">SAMN02746091_00082</name>
</gene>
<keyword evidence="4 7" id="KW-0812">Transmembrane</keyword>
<name>A0A1M4S9X0_9CLOT</name>
<dbReference type="AlphaFoldDB" id="A0A1M4S9X0"/>
<evidence type="ECO:0000256" key="6">
    <source>
        <dbReference type="ARBA" id="ARBA00023136"/>
    </source>
</evidence>
<evidence type="ECO:0000313" key="8">
    <source>
        <dbReference type="EMBL" id="SHE29001.1"/>
    </source>
</evidence>
<dbReference type="GO" id="GO:0015109">
    <property type="term" value="F:chromate transmembrane transporter activity"/>
    <property type="evidence" value="ECO:0007669"/>
    <property type="project" value="InterPro"/>
</dbReference>
<accession>A0A1M4S9X0</accession>
<dbReference type="GO" id="GO:0005886">
    <property type="term" value="C:plasma membrane"/>
    <property type="evidence" value="ECO:0007669"/>
    <property type="project" value="UniProtKB-SubCell"/>
</dbReference>
<dbReference type="InterPro" id="IPR003370">
    <property type="entry name" value="Chromate_transpt"/>
</dbReference>
<proteinExistence type="inferred from homology"/>
<comment type="subcellular location">
    <subcellularLocation>
        <location evidence="1">Cell membrane</location>
        <topology evidence="1">Multi-pass membrane protein</topology>
    </subcellularLocation>
</comment>
<organism evidence="8 9">
    <name type="scientific">Caloramator proteoclasticus DSM 10124</name>
    <dbReference type="NCBI Taxonomy" id="1121262"/>
    <lineage>
        <taxon>Bacteria</taxon>
        <taxon>Bacillati</taxon>
        <taxon>Bacillota</taxon>
        <taxon>Clostridia</taxon>
        <taxon>Eubacteriales</taxon>
        <taxon>Clostridiaceae</taxon>
        <taxon>Caloramator</taxon>
    </lineage>
</organism>
<reference evidence="9" key="1">
    <citation type="submission" date="2016-11" db="EMBL/GenBank/DDBJ databases">
        <authorList>
            <person name="Varghese N."/>
            <person name="Submissions S."/>
        </authorList>
    </citation>
    <scope>NUCLEOTIDE SEQUENCE [LARGE SCALE GENOMIC DNA]</scope>
    <source>
        <strain evidence="9">DSM 10124</strain>
    </source>
</reference>